<evidence type="ECO:0000259" key="2">
    <source>
        <dbReference type="Pfam" id="PF20434"/>
    </source>
</evidence>
<dbReference type="EMBL" id="JGYQ01000016">
    <property type="protein sequence ID" value="KFI46429.1"/>
    <property type="molecule type" value="Genomic_DNA"/>
</dbReference>
<name>A0A086ZIS9_9BIFI</name>
<dbReference type="RefSeq" id="WP_081815442.1">
    <property type="nucleotide sequence ID" value="NZ_JADYTP010000005.1"/>
</dbReference>
<gene>
    <name evidence="3" type="ORF">BBOU_1521</name>
</gene>
<dbReference type="AlphaFoldDB" id="A0A086ZIS9"/>
<accession>A0A086ZIS9</accession>
<feature type="domain" description="BD-FAE-like" evidence="2">
    <location>
        <begin position="88"/>
        <end position="232"/>
    </location>
</feature>
<keyword evidence="1 3" id="KW-0378">Hydrolase</keyword>
<dbReference type="GeneID" id="303204622"/>
<dbReference type="Proteomes" id="UP000029093">
    <property type="component" value="Unassembled WGS sequence"/>
</dbReference>
<keyword evidence="4" id="KW-1185">Reference proteome</keyword>
<proteinExistence type="predicted"/>
<dbReference type="Gene3D" id="3.40.50.1820">
    <property type="entry name" value="alpha/beta hydrolase"/>
    <property type="match status" value="1"/>
</dbReference>
<organism evidence="3 4">
    <name type="scientific">Bifidobacterium boum</name>
    <dbReference type="NCBI Taxonomy" id="78343"/>
    <lineage>
        <taxon>Bacteria</taxon>
        <taxon>Bacillati</taxon>
        <taxon>Actinomycetota</taxon>
        <taxon>Actinomycetes</taxon>
        <taxon>Bifidobacteriales</taxon>
        <taxon>Bifidobacteriaceae</taxon>
        <taxon>Bifidobacterium</taxon>
    </lineage>
</organism>
<dbReference type="InterPro" id="IPR050300">
    <property type="entry name" value="GDXG_lipolytic_enzyme"/>
</dbReference>
<dbReference type="PANTHER" id="PTHR48081">
    <property type="entry name" value="AB HYDROLASE SUPERFAMILY PROTEIN C4A8.06C"/>
    <property type="match status" value="1"/>
</dbReference>
<dbReference type="Pfam" id="PF20434">
    <property type="entry name" value="BD-FAE"/>
    <property type="match status" value="1"/>
</dbReference>
<evidence type="ECO:0000313" key="4">
    <source>
        <dbReference type="Proteomes" id="UP000029093"/>
    </source>
</evidence>
<dbReference type="GO" id="GO:0016787">
    <property type="term" value="F:hydrolase activity"/>
    <property type="evidence" value="ECO:0007669"/>
    <property type="project" value="UniProtKB-KW"/>
</dbReference>
<comment type="caution">
    <text evidence="3">The sequence shown here is derived from an EMBL/GenBank/DDBJ whole genome shotgun (WGS) entry which is preliminary data.</text>
</comment>
<dbReference type="OrthoDB" id="9803828at2"/>
<dbReference type="InterPro" id="IPR029058">
    <property type="entry name" value="AB_hydrolase_fold"/>
</dbReference>
<dbReference type="SUPFAM" id="SSF53474">
    <property type="entry name" value="alpha/beta-Hydrolases"/>
    <property type="match status" value="1"/>
</dbReference>
<dbReference type="InterPro" id="IPR049492">
    <property type="entry name" value="BD-FAE-like_dom"/>
</dbReference>
<protein>
    <submittedName>
        <fullName evidence="3">Alpha/beta hydrolase</fullName>
    </submittedName>
</protein>
<evidence type="ECO:0000256" key="1">
    <source>
        <dbReference type="ARBA" id="ARBA00022801"/>
    </source>
</evidence>
<dbReference type="PANTHER" id="PTHR48081:SF33">
    <property type="entry name" value="KYNURENINE FORMAMIDASE"/>
    <property type="match status" value="1"/>
</dbReference>
<reference evidence="3 4" key="1">
    <citation type="submission" date="2014-03" db="EMBL/GenBank/DDBJ databases">
        <title>Genomics of Bifidobacteria.</title>
        <authorList>
            <person name="Ventura M."/>
            <person name="Milani C."/>
            <person name="Lugli G.A."/>
        </authorList>
    </citation>
    <scope>NUCLEOTIDE SEQUENCE [LARGE SCALE GENOMIC DNA]</scope>
    <source>
        <strain evidence="3 4">LMG 10736</strain>
    </source>
</reference>
<evidence type="ECO:0000313" key="3">
    <source>
        <dbReference type="EMBL" id="KFI46429.1"/>
    </source>
</evidence>
<sequence length="353" mass="38780">MAHVRYEPALGATPQLDFGNPRSANWSEFEGDLDNCGYDANAVRIIRDTRLAFARSDMPRSAYWTTPDDVDSITDIPYLDDGVRGHLLDLYLPHDAVIRAGTGYPVYIDIHGGAFVYGYKELNRNFNMTLARHGFAVFSLNYRPAPQADFIGQLHDIAAALAWIGEHGRAYPIDLDHVFLTGDSAGGALAFYQTAIQSDSAMANAYGVTPSGLHITGLATVSGLFDLSPYTPDDQGETRAISAAPGNVVAAIGPQFFKRLAHIDPSYRFSDAIVRNTTVPPMYLVTSSDDFIESESLALATCLSRRHVDFELHDTKTHPGAPLGHVYSVCMSWIPESETVFKQIHAFSYRLLN</sequence>